<evidence type="ECO:0000256" key="1">
    <source>
        <dbReference type="ARBA" id="ARBA00004141"/>
    </source>
</evidence>
<name>A0A6C0F5H1_9ZZZZ</name>
<dbReference type="InterPro" id="IPR002781">
    <property type="entry name" value="TM_pro_TauE-like"/>
</dbReference>
<evidence type="ECO:0000256" key="5">
    <source>
        <dbReference type="SAM" id="Phobius"/>
    </source>
</evidence>
<protein>
    <recommendedName>
        <fullName evidence="7">Membrane transporter protein</fullName>
    </recommendedName>
</protein>
<keyword evidence="4 5" id="KW-0472">Membrane</keyword>
<feature type="transmembrane region" description="Helical" evidence="5">
    <location>
        <begin position="62"/>
        <end position="83"/>
    </location>
</feature>
<evidence type="ECO:0000256" key="4">
    <source>
        <dbReference type="ARBA" id="ARBA00023136"/>
    </source>
</evidence>
<proteinExistence type="predicted"/>
<keyword evidence="3 5" id="KW-1133">Transmembrane helix</keyword>
<evidence type="ECO:0000256" key="3">
    <source>
        <dbReference type="ARBA" id="ARBA00022989"/>
    </source>
</evidence>
<dbReference type="GO" id="GO:0016020">
    <property type="term" value="C:membrane"/>
    <property type="evidence" value="ECO:0007669"/>
    <property type="project" value="UniProtKB-SubCell"/>
</dbReference>
<dbReference type="EMBL" id="MN739027">
    <property type="protein sequence ID" value="QHT35829.1"/>
    <property type="molecule type" value="Genomic_DNA"/>
</dbReference>
<keyword evidence="2 5" id="KW-0812">Transmembrane</keyword>
<feature type="transmembrane region" description="Helical" evidence="5">
    <location>
        <begin position="21"/>
        <end position="42"/>
    </location>
</feature>
<dbReference type="PANTHER" id="PTHR43701">
    <property type="entry name" value="MEMBRANE TRANSPORTER PROTEIN MJ0441-RELATED"/>
    <property type="match status" value="1"/>
</dbReference>
<reference evidence="6" key="1">
    <citation type="journal article" date="2020" name="Nature">
        <title>Giant virus diversity and host interactions through global metagenomics.</title>
        <authorList>
            <person name="Schulz F."/>
            <person name="Roux S."/>
            <person name="Paez-Espino D."/>
            <person name="Jungbluth S."/>
            <person name="Walsh D.A."/>
            <person name="Denef V.J."/>
            <person name="McMahon K.D."/>
            <person name="Konstantinidis K.T."/>
            <person name="Eloe-Fadrosh E.A."/>
            <person name="Kyrpides N.C."/>
            <person name="Woyke T."/>
        </authorList>
    </citation>
    <scope>NUCLEOTIDE SEQUENCE</scope>
    <source>
        <strain evidence="6">GVMAG-M-3300009182-46</strain>
    </source>
</reference>
<organism evidence="6">
    <name type="scientific">viral metagenome</name>
    <dbReference type="NCBI Taxonomy" id="1070528"/>
    <lineage>
        <taxon>unclassified sequences</taxon>
        <taxon>metagenomes</taxon>
        <taxon>organismal metagenomes</taxon>
    </lineage>
</organism>
<dbReference type="PANTHER" id="PTHR43701:SF2">
    <property type="entry name" value="MEMBRANE TRANSPORTER PROTEIN YJNA-RELATED"/>
    <property type="match status" value="1"/>
</dbReference>
<dbReference type="InterPro" id="IPR051598">
    <property type="entry name" value="TSUP/Inactive_protease-like"/>
</dbReference>
<feature type="transmembrane region" description="Helical" evidence="5">
    <location>
        <begin position="121"/>
        <end position="139"/>
    </location>
</feature>
<evidence type="ECO:0000256" key="2">
    <source>
        <dbReference type="ARBA" id="ARBA00022692"/>
    </source>
</evidence>
<feature type="transmembrane region" description="Helical" evidence="5">
    <location>
        <begin position="90"/>
        <end position="109"/>
    </location>
</feature>
<sequence length="174" mass="19366">MHFSSFNIVLIYNYTPMIVKPLETIILGIVAGVLGGALGQSGAEIMVPGLLLLGIVSNFKTAAGTVLLTIIPPLSLMAIFVYWKRNQVQVWTSVILIVVYFFAAWVGAFFTKNVTDQTLEYVSGVYFILIGLFFLWNAYTGTYGQSNSNPHITNIHKEGFKNLVKHFPWQGNKE</sequence>
<dbReference type="AlphaFoldDB" id="A0A6C0F5H1"/>
<comment type="subcellular location">
    <subcellularLocation>
        <location evidence="1">Membrane</location>
        <topology evidence="1">Multi-pass membrane protein</topology>
    </subcellularLocation>
</comment>
<evidence type="ECO:0000313" key="6">
    <source>
        <dbReference type="EMBL" id="QHT35829.1"/>
    </source>
</evidence>
<evidence type="ECO:0008006" key="7">
    <source>
        <dbReference type="Google" id="ProtNLM"/>
    </source>
</evidence>
<accession>A0A6C0F5H1</accession>
<dbReference type="Pfam" id="PF01925">
    <property type="entry name" value="TauE"/>
    <property type="match status" value="1"/>
</dbReference>